<dbReference type="OrthoDB" id="9408020at2759"/>
<dbReference type="HOGENOM" id="CLU_269668_0_0_1"/>
<protein>
    <submittedName>
        <fullName evidence="2">Bowman-birk serine protease inhibitor family protein</fullName>
    </submittedName>
</protein>
<evidence type="ECO:0000313" key="3">
    <source>
        <dbReference type="Proteomes" id="UP000009168"/>
    </source>
</evidence>
<dbReference type="eggNOG" id="KOG3525">
    <property type="taxonomic scope" value="Eukaryota"/>
</dbReference>
<sequence length="1496" mass="173038">MSQILAKLFLFLVFIKYISAEVNFKWLNYDQTLKQQKILNTHQIFYGNYLFDQSSDSSSTITQFALSGWFWPRIELNNYYTFFTLMQNSDELLSIQFNPSQKYLRQKTLGTYNQIRPSNSIVKDNWILIVTQLSFDGTQINVQTSLHQDLQYQIFKIGPNSYPYNKLVYKQNIILQIGNSFNIDGYYESLAYINNLFIYWNNNNLSDDYSYSNDLTAQQTQLIWNLDFFYTKANPNQYFNVANQMNIYTNGYLSTSPVLSVQINSVFKADYVNLQDSGGFTISFHFKVSSPLPPSAILLTIFNSSQQLQVTINSIQNSICLNGQPINGVSLASWNQVTLILKTQITYKAYLIVYGYESQILMLQLNKFLQGQAQFGDQSNTQSIQFSHIRYYKGTFLVSNQQNCFLQASNDNQCIICKSGYFINYQSTLGCENQNLPSINVNKDNIIDWNENFSNCPQNMVYDENTLQCVCMKQFYLRQDNTCQKCPNYCNQCTNEQTCKIQDINRNKNGFCPAGYFDDGYSCIIQKLNIYRQNNLVSQISSCNFNLNNSQMKLSQQGPYSFYFSFSVEFLIQNAYGKFAVLKDSNSEIFTFSYILQNGLPSIQLLIQGNPVYTATIRVEQPVWISLWTNLQQFFLLSNTFSKFFQVSKAINTNLKLTNPKICLGNCGPGYLCSQFTDKPFIFISNMTNPVNDPISLQTFLSEPVINLAKFEVHLYSDISKIFNNLLTQQASLKLQFQQPPQFDKLKGYKFNNQLYASISNINNNNYYWISFYCTIFPVVINQQVSLLSYALNSANNLLGQKVEYFLVPFGQKLLLRICYLTKCTDSKYSMLNVNESNSLFIFMRTQSPFSQSFNFIEFDVVCNYQREQIQFVNTIVSFTLSSINLNIGLQLLNTADYLFYLNLINIDKGDGLYYFDYNLEEPCFIFSDIQSMTCLYYKNRTVTYNNNQISEAECLNLTQQLGQTFLVNQQTRECLNINKLFQNCQIVDYINNTFQCLQCASLYSDLQNNCQCIDGYYMDSDTKTCHKCLPQCKTCSGKRDNCTQCHSSNQLTPSCQCADSSYFLNQQYQCQKCSEKCNSCVMNENYCTTCSQNRKNPPQCECDYQNYQEIQNTCVKLQCDPNCDQCIFDTSLSQIVCIKCKSGRTDPPFCSCMPSYKDNKDGTCSECPLQSYYDQKIGDCIRCSFPCLQCKNSKDNCTQCIDGLQMVENTCSCQNGLEIQYIQGNSGNQKYACRQSMQVKLSTKLQNSIYYLIFTFDYPLKSIDFENENIKNLIYISLSEIPQAFYSITNPIIKENQLILQLNVLQNINVINGQALFLETNKFLSDDNSYILSSYYQKHPIQFQIGPILFQENIFNINFSMILSEIKMESNQNIVNAIQSTQFIFYLLNTVQPMNLFLLLNLNFPPNLYMFYQIAGTFTYPDVVDYSSTDYKQSYSLFGYKFNQTEVHIINDQLYKRIGISNSFLVNAPIIILNFIKRNRQIIIILENFTTKNKC</sequence>
<dbReference type="InterPro" id="IPR009030">
    <property type="entry name" value="Growth_fac_rcpt_cys_sf"/>
</dbReference>
<evidence type="ECO:0000313" key="2">
    <source>
        <dbReference type="EMBL" id="EAR88940.2"/>
    </source>
</evidence>
<dbReference type="RefSeq" id="XP_001009185.2">
    <property type="nucleotide sequence ID" value="XM_001009185.2"/>
</dbReference>
<dbReference type="Proteomes" id="UP000009168">
    <property type="component" value="Unassembled WGS sequence"/>
</dbReference>
<dbReference type="SUPFAM" id="SSF57184">
    <property type="entry name" value="Growth factor receptor domain"/>
    <property type="match status" value="3"/>
</dbReference>
<dbReference type="EMBL" id="GG662828">
    <property type="protein sequence ID" value="EAR88940.2"/>
    <property type="molecule type" value="Genomic_DNA"/>
</dbReference>
<keyword evidence="3" id="KW-1185">Reference proteome</keyword>
<accession>Q22UN0</accession>
<feature type="chain" id="PRO_5004201647" evidence="1">
    <location>
        <begin position="21"/>
        <end position="1496"/>
    </location>
</feature>
<reference evidence="3" key="1">
    <citation type="journal article" date="2006" name="PLoS Biol.">
        <title>Macronuclear genome sequence of the ciliate Tetrahymena thermophila, a model eukaryote.</title>
        <authorList>
            <person name="Eisen J.A."/>
            <person name="Coyne R.S."/>
            <person name="Wu M."/>
            <person name="Wu D."/>
            <person name="Thiagarajan M."/>
            <person name="Wortman J.R."/>
            <person name="Badger J.H."/>
            <person name="Ren Q."/>
            <person name="Amedeo P."/>
            <person name="Jones K.M."/>
            <person name="Tallon L.J."/>
            <person name="Delcher A.L."/>
            <person name="Salzberg S.L."/>
            <person name="Silva J.C."/>
            <person name="Haas B.J."/>
            <person name="Majoros W.H."/>
            <person name="Farzad M."/>
            <person name="Carlton J.M."/>
            <person name="Smith R.K. Jr."/>
            <person name="Garg J."/>
            <person name="Pearlman R.E."/>
            <person name="Karrer K.M."/>
            <person name="Sun L."/>
            <person name="Manning G."/>
            <person name="Elde N.C."/>
            <person name="Turkewitz A.P."/>
            <person name="Asai D.J."/>
            <person name="Wilkes D.E."/>
            <person name="Wang Y."/>
            <person name="Cai H."/>
            <person name="Collins K."/>
            <person name="Stewart B.A."/>
            <person name="Lee S.R."/>
            <person name="Wilamowska K."/>
            <person name="Weinberg Z."/>
            <person name="Ruzzo W.L."/>
            <person name="Wloga D."/>
            <person name="Gaertig J."/>
            <person name="Frankel J."/>
            <person name="Tsao C.-C."/>
            <person name="Gorovsky M.A."/>
            <person name="Keeling P.J."/>
            <person name="Waller R.F."/>
            <person name="Patron N.J."/>
            <person name="Cherry J.M."/>
            <person name="Stover N.A."/>
            <person name="Krieger C.J."/>
            <person name="del Toro C."/>
            <person name="Ryder H.F."/>
            <person name="Williamson S.C."/>
            <person name="Barbeau R.A."/>
            <person name="Hamilton E.P."/>
            <person name="Orias E."/>
        </authorList>
    </citation>
    <scope>NUCLEOTIDE SEQUENCE [LARGE SCALE GENOMIC DNA]</scope>
    <source>
        <strain evidence="3">SB210</strain>
    </source>
</reference>
<dbReference type="SMART" id="SM00261">
    <property type="entry name" value="FU"/>
    <property type="match status" value="5"/>
</dbReference>
<organism evidence="2 3">
    <name type="scientific">Tetrahymena thermophila (strain SB210)</name>
    <dbReference type="NCBI Taxonomy" id="312017"/>
    <lineage>
        <taxon>Eukaryota</taxon>
        <taxon>Sar</taxon>
        <taxon>Alveolata</taxon>
        <taxon>Ciliophora</taxon>
        <taxon>Intramacronucleata</taxon>
        <taxon>Oligohymenophorea</taxon>
        <taxon>Hymenostomatida</taxon>
        <taxon>Tetrahymenina</taxon>
        <taxon>Tetrahymenidae</taxon>
        <taxon>Tetrahymena</taxon>
    </lineage>
</organism>
<feature type="signal peptide" evidence="1">
    <location>
        <begin position="1"/>
        <end position="20"/>
    </location>
</feature>
<gene>
    <name evidence="2" type="ORF">TTHERM_00550950</name>
</gene>
<proteinExistence type="predicted"/>
<dbReference type="GeneID" id="7834477"/>
<dbReference type="KEGG" id="tet:TTHERM_00550950"/>
<name>Q22UN0_TETTS</name>
<evidence type="ECO:0000256" key="1">
    <source>
        <dbReference type="SAM" id="SignalP"/>
    </source>
</evidence>
<dbReference type="InParanoid" id="Q22UN0"/>
<dbReference type="InterPro" id="IPR006212">
    <property type="entry name" value="Furin_repeat"/>
</dbReference>
<keyword evidence="1" id="KW-0732">Signal</keyword>